<proteinExistence type="predicted"/>
<dbReference type="AlphaFoldDB" id="A2F641"/>
<dbReference type="InParanoid" id="A2F641"/>
<name>A2F641_TRIV3</name>
<dbReference type="KEGG" id="tva:4757421"/>
<sequence length="120" mass="14062">MATTDLIAKIIFQDRSMVFAEPDKEDKFSEFAEYARKQFNIDPSLDFYPNPITKNFRNKKIKDIQDKGVLEINLISKFEQIEETSESTTCEEKSFLSDNTDEDAEQIIRESQYYIAEQDP</sequence>
<dbReference type="EMBL" id="DS113631">
    <property type="protein sequence ID" value="EAX99611.1"/>
    <property type="molecule type" value="Genomic_DNA"/>
</dbReference>
<reference evidence="1" key="1">
    <citation type="submission" date="2006-10" db="EMBL/GenBank/DDBJ databases">
        <authorList>
            <person name="Amadeo P."/>
            <person name="Zhao Q."/>
            <person name="Wortman J."/>
            <person name="Fraser-Liggett C."/>
            <person name="Carlton J."/>
        </authorList>
    </citation>
    <scope>NUCLEOTIDE SEQUENCE</scope>
    <source>
        <strain evidence="1">G3</strain>
    </source>
</reference>
<dbReference type="VEuPathDB" id="TrichDB:TVAGG3_0363820"/>
<reference evidence="1" key="2">
    <citation type="journal article" date="2007" name="Science">
        <title>Draft genome sequence of the sexually transmitted pathogen Trichomonas vaginalis.</title>
        <authorList>
            <person name="Carlton J.M."/>
            <person name="Hirt R.P."/>
            <person name="Silva J.C."/>
            <person name="Delcher A.L."/>
            <person name="Schatz M."/>
            <person name="Zhao Q."/>
            <person name="Wortman J.R."/>
            <person name="Bidwell S.L."/>
            <person name="Alsmark U.C.M."/>
            <person name="Besteiro S."/>
            <person name="Sicheritz-Ponten T."/>
            <person name="Noel C.J."/>
            <person name="Dacks J.B."/>
            <person name="Foster P.G."/>
            <person name="Simillion C."/>
            <person name="Van de Peer Y."/>
            <person name="Miranda-Saavedra D."/>
            <person name="Barton G.J."/>
            <person name="Westrop G.D."/>
            <person name="Mueller S."/>
            <person name="Dessi D."/>
            <person name="Fiori P.L."/>
            <person name="Ren Q."/>
            <person name="Paulsen I."/>
            <person name="Zhang H."/>
            <person name="Bastida-Corcuera F.D."/>
            <person name="Simoes-Barbosa A."/>
            <person name="Brown M.T."/>
            <person name="Hayes R.D."/>
            <person name="Mukherjee M."/>
            <person name="Okumura C.Y."/>
            <person name="Schneider R."/>
            <person name="Smith A.J."/>
            <person name="Vanacova S."/>
            <person name="Villalvazo M."/>
            <person name="Haas B.J."/>
            <person name="Pertea M."/>
            <person name="Feldblyum T.V."/>
            <person name="Utterback T.R."/>
            <person name="Shu C.L."/>
            <person name="Osoegawa K."/>
            <person name="de Jong P.J."/>
            <person name="Hrdy I."/>
            <person name="Horvathova L."/>
            <person name="Zubacova Z."/>
            <person name="Dolezal P."/>
            <person name="Malik S.B."/>
            <person name="Logsdon J.M. Jr."/>
            <person name="Henze K."/>
            <person name="Gupta A."/>
            <person name="Wang C.C."/>
            <person name="Dunne R.L."/>
            <person name="Upcroft J.A."/>
            <person name="Upcroft P."/>
            <person name="White O."/>
            <person name="Salzberg S.L."/>
            <person name="Tang P."/>
            <person name="Chiu C.-H."/>
            <person name="Lee Y.-S."/>
            <person name="Embley T.M."/>
            <person name="Coombs G.H."/>
            <person name="Mottram J.C."/>
            <person name="Tachezy J."/>
            <person name="Fraser-Liggett C.M."/>
            <person name="Johnson P.J."/>
        </authorList>
    </citation>
    <scope>NUCLEOTIDE SEQUENCE [LARGE SCALE GENOMIC DNA]</scope>
    <source>
        <strain evidence="1">G3</strain>
    </source>
</reference>
<accession>A2F641</accession>
<gene>
    <name evidence="1" type="ORF">TVAG_215110</name>
</gene>
<evidence type="ECO:0000313" key="2">
    <source>
        <dbReference type="Proteomes" id="UP000001542"/>
    </source>
</evidence>
<keyword evidence="2" id="KW-1185">Reference proteome</keyword>
<dbReference type="RefSeq" id="XP_001312541.1">
    <property type="nucleotide sequence ID" value="XM_001312540.1"/>
</dbReference>
<evidence type="ECO:0000313" key="1">
    <source>
        <dbReference type="EMBL" id="EAX99611.1"/>
    </source>
</evidence>
<dbReference type="VEuPathDB" id="TrichDB:TVAG_215110"/>
<dbReference type="Proteomes" id="UP000001542">
    <property type="component" value="Unassembled WGS sequence"/>
</dbReference>
<organism evidence="1 2">
    <name type="scientific">Trichomonas vaginalis (strain ATCC PRA-98 / G3)</name>
    <dbReference type="NCBI Taxonomy" id="412133"/>
    <lineage>
        <taxon>Eukaryota</taxon>
        <taxon>Metamonada</taxon>
        <taxon>Parabasalia</taxon>
        <taxon>Trichomonadida</taxon>
        <taxon>Trichomonadidae</taxon>
        <taxon>Trichomonas</taxon>
    </lineage>
</organism>
<protein>
    <submittedName>
        <fullName evidence="1">Uncharacterized protein</fullName>
    </submittedName>
</protein>